<evidence type="ECO:0000313" key="24">
    <source>
        <dbReference type="Proteomes" id="UP000013776"/>
    </source>
</evidence>
<evidence type="ECO:0000256" key="4">
    <source>
        <dbReference type="ARBA" id="ARBA00006432"/>
    </source>
</evidence>
<dbReference type="FunFam" id="3.40.50.12780:FF:000019">
    <property type="entry name" value="Long-chain fatty acid transporter"/>
    <property type="match status" value="1"/>
</dbReference>
<dbReference type="Gene3D" id="3.40.50.12780">
    <property type="entry name" value="N-terminal domain of ligase-like"/>
    <property type="match status" value="1"/>
</dbReference>
<organism evidence="23 24">
    <name type="scientific">Taphrina deformans (strain PYCC 5710 / ATCC 11124 / CBS 356.35 / IMI 108563 / JCM 9778 / NBRC 8474)</name>
    <name type="common">Peach leaf curl fungus</name>
    <name type="synonym">Lalaria deformans</name>
    <dbReference type="NCBI Taxonomy" id="1097556"/>
    <lineage>
        <taxon>Eukaryota</taxon>
        <taxon>Fungi</taxon>
        <taxon>Dikarya</taxon>
        <taxon>Ascomycota</taxon>
        <taxon>Taphrinomycotina</taxon>
        <taxon>Taphrinomycetes</taxon>
        <taxon>Taphrinales</taxon>
        <taxon>Taphrinaceae</taxon>
        <taxon>Taphrina</taxon>
    </lineage>
</organism>
<evidence type="ECO:0000256" key="12">
    <source>
        <dbReference type="ARBA" id="ARBA00022989"/>
    </source>
</evidence>
<evidence type="ECO:0000256" key="11">
    <source>
        <dbReference type="ARBA" id="ARBA00022840"/>
    </source>
</evidence>
<dbReference type="Pfam" id="PF00501">
    <property type="entry name" value="AMP-binding"/>
    <property type="match status" value="1"/>
</dbReference>
<dbReference type="PANTHER" id="PTHR43107">
    <property type="entry name" value="LONG-CHAIN FATTY ACID TRANSPORT PROTEIN"/>
    <property type="match status" value="1"/>
</dbReference>
<dbReference type="GO" id="GO:0009898">
    <property type="term" value="C:cytoplasmic side of plasma membrane"/>
    <property type="evidence" value="ECO:0007669"/>
    <property type="project" value="TreeGrafter"/>
</dbReference>
<evidence type="ECO:0000256" key="7">
    <source>
        <dbReference type="ARBA" id="ARBA00022598"/>
    </source>
</evidence>
<dbReference type="GO" id="GO:0005811">
    <property type="term" value="C:lipid droplet"/>
    <property type="evidence" value="ECO:0007669"/>
    <property type="project" value="UniProtKB-SubCell"/>
</dbReference>
<keyword evidence="8" id="KW-0551">Lipid droplet</keyword>
<evidence type="ECO:0000256" key="5">
    <source>
        <dbReference type="ARBA" id="ARBA00022448"/>
    </source>
</evidence>
<evidence type="ECO:0000256" key="9">
    <source>
        <dbReference type="ARBA" id="ARBA00022692"/>
    </source>
</evidence>
<dbReference type="SUPFAM" id="SSF56801">
    <property type="entry name" value="Acetyl-CoA synthetase-like"/>
    <property type="match status" value="1"/>
</dbReference>
<dbReference type="OrthoDB" id="10253869at2759"/>
<dbReference type="AlphaFoldDB" id="R4XAG2"/>
<evidence type="ECO:0000256" key="17">
    <source>
        <dbReference type="ARBA" id="ARBA00060276"/>
    </source>
</evidence>
<sequence>MQQSQLLGRALLASLGIAYVDAKFLVSWDLHAIKSIIASRIHVRRKEKADRANVYYYVEDHYNSTPDKIFIVYEGREWSYRQALDEIHRRGNWFLSLGVEKHEIVALNFMNKASFVWAYFGLWSIGAVPAFINYNLSGQPLLHCLKVSTARFVLFDDEIAPNMASVKDLLAGLPITAICHKEGAGVDWARNVTTAEFSQQSTARPPDSRRNKQKITDPAQLIYTSGSTGMPKAAIVPWSKYAAGVKTSSAIVGLNSSDRFYSCMPLYHATASILGLGSCLMVGATFIIGHKFSATNFWEDVSKNDATAIQYVGEVCRYLSSAAPSPFERRHRVRLAYGNGMRPDVWERFRSRFNVPEICEFYASTEGVGGSFNTNTNSFGAGAIGRAGKLARALAANQHIIRIDLDSEEPLRDDKGLCFITDTGEPGELVYLIEQGVPERSFVGYFGNKKATDSKLLRDVVKKGDVYMRTGDLLSVDADGFIYFVDRLGDTYRFQSENVSTTEVAEAIGAFPGIAEANVYGVTVPQMDGRVGCVAICPDPQVALDLPAFSTHMSKALPKYAIPRFLRIMQRMQSTGNYKQQKTGLRAEGVTHANVAGDQLFWLQNGLYVPFTTEHFQHLVAGKARL</sequence>
<feature type="transmembrane region" description="Helical" evidence="20">
    <location>
        <begin position="266"/>
        <end position="288"/>
    </location>
</feature>
<evidence type="ECO:0000256" key="1">
    <source>
        <dbReference type="ARBA" id="ARBA00004502"/>
    </source>
</evidence>
<comment type="caution">
    <text evidence="23">The sequence shown here is derived from an EMBL/GenBank/DDBJ whole genome shotgun (WGS) entry which is preliminary data.</text>
</comment>
<name>R4XAG2_TAPDE</name>
<keyword evidence="5" id="KW-0813">Transport</keyword>
<comment type="subcellular location">
    <subcellularLocation>
        <location evidence="3">Cell membrane</location>
        <topology evidence="3">Multi-pass membrane protein</topology>
    </subcellularLocation>
    <subcellularLocation>
        <location evidence="1">Lipid droplet</location>
    </subcellularLocation>
    <subcellularLocation>
        <location evidence="2">Peroxisome membrane</location>
        <topology evidence="2">Multi-pass membrane protein</topology>
    </subcellularLocation>
</comment>
<evidence type="ECO:0000256" key="6">
    <source>
        <dbReference type="ARBA" id="ARBA00022475"/>
    </source>
</evidence>
<evidence type="ECO:0000259" key="21">
    <source>
        <dbReference type="Pfam" id="PF00501"/>
    </source>
</evidence>
<proteinExistence type="inferred from homology"/>
<evidence type="ECO:0000313" key="23">
    <source>
        <dbReference type="EMBL" id="CCG82809.1"/>
    </source>
</evidence>
<keyword evidence="24" id="KW-1185">Reference proteome</keyword>
<dbReference type="GO" id="GO:0005778">
    <property type="term" value="C:peroxisomal membrane"/>
    <property type="evidence" value="ECO:0007669"/>
    <property type="project" value="UniProtKB-SubCell"/>
</dbReference>
<comment type="similarity">
    <text evidence="4">Belongs to the ATP-dependent AMP-binding enzyme family.</text>
</comment>
<evidence type="ECO:0000256" key="10">
    <source>
        <dbReference type="ARBA" id="ARBA00022741"/>
    </source>
</evidence>
<dbReference type="VEuPathDB" id="FungiDB:TAPDE_002799"/>
<dbReference type="FunFam" id="3.30.300.30:FF:000002">
    <property type="entry name" value="Long-chain fatty acid transport protein 1"/>
    <property type="match status" value="1"/>
</dbReference>
<evidence type="ECO:0000256" key="2">
    <source>
        <dbReference type="ARBA" id="ARBA00004585"/>
    </source>
</evidence>
<dbReference type="STRING" id="1097556.R4XAG2"/>
<feature type="domain" description="AMP-dependent synthetase/ligase" evidence="21">
    <location>
        <begin position="59"/>
        <end position="429"/>
    </location>
</feature>
<dbReference type="Pfam" id="PF13193">
    <property type="entry name" value="AMP-binding_C"/>
    <property type="match status" value="1"/>
</dbReference>
<dbReference type="eggNOG" id="KOG1179">
    <property type="taxonomic scope" value="Eukaryota"/>
</dbReference>
<keyword evidence="10" id="KW-0547">Nucleotide-binding</keyword>
<dbReference type="PANTHER" id="PTHR43107:SF15">
    <property type="entry name" value="FATTY ACID TRANSPORT PROTEIN 3, ISOFORM A"/>
    <property type="match status" value="1"/>
</dbReference>
<dbReference type="InterPro" id="IPR025110">
    <property type="entry name" value="AMP-bd_C"/>
</dbReference>
<dbReference type="InterPro" id="IPR000873">
    <property type="entry name" value="AMP-dep_synth/lig_dom"/>
</dbReference>
<dbReference type="EMBL" id="CAHR02000103">
    <property type="protein sequence ID" value="CCG82809.1"/>
    <property type="molecule type" value="Genomic_DNA"/>
</dbReference>
<dbReference type="GO" id="GO:0044539">
    <property type="term" value="P:long-chain fatty acid import into cell"/>
    <property type="evidence" value="ECO:0007669"/>
    <property type="project" value="TreeGrafter"/>
</dbReference>
<keyword evidence="7" id="KW-0436">Ligase</keyword>
<evidence type="ECO:0000259" key="22">
    <source>
        <dbReference type="Pfam" id="PF13193"/>
    </source>
</evidence>
<keyword evidence="13" id="KW-0445">Lipid transport</keyword>
<keyword evidence="11" id="KW-0067">ATP-binding</keyword>
<dbReference type="Gene3D" id="3.30.300.30">
    <property type="match status" value="1"/>
</dbReference>
<keyword evidence="14 20" id="KW-0472">Membrane</keyword>
<reference evidence="23 24" key="1">
    <citation type="journal article" date="2013" name="MBio">
        <title>Genome sequencing of the plant pathogen Taphrina deformans, the causal agent of peach leaf curl.</title>
        <authorList>
            <person name="Cisse O.H."/>
            <person name="Almeida J.M.G.C.F."/>
            <person name="Fonseca A."/>
            <person name="Kumar A.A."/>
            <person name="Salojaervi J."/>
            <person name="Overmyer K."/>
            <person name="Hauser P.M."/>
            <person name="Pagni M."/>
        </authorList>
    </citation>
    <scope>NUCLEOTIDE SEQUENCE [LARGE SCALE GENOMIC DNA]</scope>
    <source>
        <strain evidence="24">PYCC 5710 / ATCC 11124 / CBS 356.35 / IMI 108563 / JCM 9778 / NBRC 8474</strain>
    </source>
</reference>
<evidence type="ECO:0000256" key="20">
    <source>
        <dbReference type="SAM" id="Phobius"/>
    </source>
</evidence>
<dbReference type="GO" id="GO:0005324">
    <property type="term" value="F:long-chain fatty acid transmembrane transporter activity"/>
    <property type="evidence" value="ECO:0007669"/>
    <property type="project" value="TreeGrafter"/>
</dbReference>
<evidence type="ECO:0000256" key="18">
    <source>
        <dbReference type="ARBA" id="ARBA00068795"/>
    </source>
</evidence>
<evidence type="ECO:0000256" key="16">
    <source>
        <dbReference type="ARBA" id="ARBA00051585"/>
    </source>
</evidence>
<dbReference type="InterPro" id="IPR042099">
    <property type="entry name" value="ANL_N_sf"/>
</dbReference>
<gene>
    <name evidence="23" type="ORF">TAPDE_002799</name>
</gene>
<dbReference type="InterPro" id="IPR020845">
    <property type="entry name" value="AMP-binding_CS"/>
</dbReference>
<feature type="domain" description="AMP-binding enzyme C-terminal" evidence="22">
    <location>
        <begin position="503"/>
        <end position="579"/>
    </location>
</feature>
<keyword evidence="9 20" id="KW-0812">Transmembrane</keyword>
<dbReference type="InterPro" id="IPR045851">
    <property type="entry name" value="AMP-bd_C_sf"/>
</dbReference>
<protein>
    <recommendedName>
        <fullName evidence="18">Very long-chain fatty acid transport protein</fullName>
    </recommendedName>
    <alternativeName>
        <fullName evidence="19">Very-long-chain acyl-CoA synthetase</fullName>
    </alternativeName>
</protein>
<evidence type="ECO:0000256" key="13">
    <source>
        <dbReference type="ARBA" id="ARBA00023055"/>
    </source>
</evidence>
<dbReference type="GO" id="GO:0005524">
    <property type="term" value="F:ATP binding"/>
    <property type="evidence" value="ECO:0007669"/>
    <property type="project" value="UniProtKB-KW"/>
</dbReference>
<dbReference type="Proteomes" id="UP000013776">
    <property type="component" value="Unassembled WGS sequence"/>
</dbReference>
<evidence type="ECO:0000256" key="19">
    <source>
        <dbReference type="ARBA" id="ARBA00078285"/>
    </source>
</evidence>
<comment type="function">
    <text evidence="17">Acyl-CoA synthetase required for both the import of long chain fatty acids (LCFAs) (C14-C18) and the activation very long chain fatty acids (VLCFAs) (C20-C26) by esterification of the fatty acids into metabolically active CoA-thioesters for subsequent degradation or incorporation into phospholipids. The transport and fatty acyl-CoA synthetase activities are genetically separable and are thus independent activities. Esterifies VLCFAs in the peroxisome matrix. The VLCFAs are actively transported into peroxisomes by a PXA1-PXA2 heterodimeric transporter in the peroxisomal membrane.</text>
</comment>
<evidence type="ECO:0000256" key="14">
    <source>
        <dbReference type="ARBA" id="ARBA00023136"/>
    </source>
</evidence>
<evidence type="ECO:0000256" key="8">
    <source>
        <dbReference type="ARBA" id="ARBA00022677"/>
    </source>
</evidence>
<comment type="catalytic activity">
    <reaction evidence="16">
        <text>a very long-chain fatty acid + ATP + CoA = a very long-chain fatty acyl-CoA + AMP + diphosphate</text>
        <dbReference type="Rhea" id="RHEA:54536"/>
        <dbReference type="ChEBI" id="CHEBI:30616"/>
        <dbReference type="ChEBI" id="CHEBI:33019"/>
        <dbReference type="ChEBI" id="CHEBI:57287"/>
        <dbReference type="ChEBI" id="CHEBI:58950"/>
        <dbReference type="ChEBI" id="CHEBI:138261"/>
        <dbReference type="ChEBI" id="CHEBI:456215"/>
    </reaction>
</comment>
<keyword evidence="12 20" id="KW-1133">Transmembrane helix</keyword>
<evidence type="ECO:0000256" key="15">
    <source>
        <dbReference type="ARBA" id="ARBA00023140"/>
    </source>
</evidence>
<accession>R4XAG2</accession>
<evidence type="ECO:0000256" key="3">
    <source>
        <dbReference type="ARBA" id="ARBA00004651"/>
    </source>
</evidence>
<keyword evidence="15" id="KW-0576">Peroxisome</keyword>
<dbReference type="GO" id="GO:0004467">
    <property type="term" value="F:long-chain fatty acid-CoA ligase activity"/>
    <property type="evidence" value="ECO:0007669"/>
    <property type="project" value="TreeGrafter"/>
</dbReference>
<dbReference type="PROSITE" id="PS00455">
    <property type="entry name" value="AMP_BINDING"/>
    <property type="match status" value="1"/>
</dbReference>
<keyword evidence="6" id="KW-1003">Cell membrane</keyword>